<comment type="caution">
    <text evidence="2">The sequence shown here is derived from an EMBL/GenBank/DDBJ whole genome shotgun (WGS) entry which is preliminary data.</text>
</comment>
<dbReference type="Proteomes" id="UP000277007">
    <property type="component" value="Unassembled WGS sequence"/>
</dbReference>
<sequence>MRGESAMTQRWTMKRARPWLALLLAAGLAGCSVGRTTSRDFARAGDSLAPGASVAVLPFENLTNHPNAGQIAADLLSTELYGLNLYRVAESSRVRNQMAAARIDSEKLTDATHAQALGRTLGADAVVIGSVSEYGYQHGLREEPVVGLNARLVRTADGVVLWASSQSAAGRGYFTRDSVNNVAQQVVARMVNGLRDAVESDAEARRSGAAEPVVPMAVPMQPTATFPTPSEPVVPLSSLGGREEPDFAPKGE</sequence>
<dbReference type="EMBL" id="RXMA01000004">
    <property type="protein sequence ID" value="RTR22575.1"/>
    <property type="molecule type" value="Genomic_DNA"/>
</dbReference>
<dbReference type="InterPro" id="IPR008517">
    <property type="entry name" value="GNA1162-like"/>
</dbReference>
<evidence type="ECO:0000313" key="2">
    <source>
        <dbReference type="EMBL" id="RTR22575.1"/>
    </source>
</evidence>
<organism evidence="2 3">
    <name type="scientific">Azospirillum griseum</name>
    <dbReference type="NCBI Taxonomy" id="2496639"/>
    <lineage>
        <taxon>Bacteria</taxon>
        <taxon>Pseudomonadati</taxon>
        <taxon>Pseudomonadota</taxon>
        <taxon>Alphaproteobacteria</taxon>
        <taxon>Rhodospirillales</taxon>
        <taxon>Azospirillaceae</taxon>
        <taxon>Azospirillum</taxon>
    </lineage>
</organism>
<keyword evidence="3" id="KW-1185">Reference proteome</keyword>
<accession>A0A431VK36</accession>
<feature type="compositionally biased region" description="Basic and acidic residues" evidence="1">
    <location>
        <begin position="241"/>
        <end position="252"/>
    </location>
</feature>
<proteinExistence type="predicted"/>
<dbReference type="PROSITE" id="PS51257">
    <property type="entry name" value="PROKAR_LIPOPROTEIN"/>
    <property type="match status" value="1"/>
</dbReference>
<dbReference type="OrthoDB" id="5452175at2"/>
<protein>
    <submittedName>
        <fullName evidence="2">Uncharacterized protein</fullName>
    </submittedName>
</protein>
<gene>
    <name evidence="2" type="ORF">EJ903_06615</name>
</gene>
<dbReference type="Gene3D" id="3.40.50.10610">
    <property type="entry name" value="ABC-type transport auxiliary lipoprotein component"/>
    <property type="match status" value="1"/>
</dbReference>
<evidence type="ECO:0000256" key="1">
    <source>
        <dbReference type="SAM" id="MobiDB-lite"/>
    </source>
</evidence>
<name>A0A431VK36_9PROT</name>
<feature type="region of interest" description="Disordered" evidence="1">
    <location>
        <begin position="202"/>
        <end position="252"/>
    </location>
</feature>
<dbReference type="AlphaFoldDB" id="A0A431VK36"/>
<dbReference type="Pfam" id="PF05643">
    <property type="entry name" value="GNA1162-like"/>
    <property type="match status" value="1"/>
</dbReference>
<evidence type="ECO:0000313" key="3">
    <source>
        <dbReference type="Proteomes" id="UP000277007"/>
    </source>
</evidence>
<reference evidence="2 3" key="1">
    <citation type="submission" date="2018-12" db="EMBL/GenBank/DDBJ databases">
        <authorList>
            <person name="Yang Y."/>
        </authorList>
    </citation>
    <scope>NUCLEOTIDE SEQUENCE [LARGE SCALE GENOMIC DNA]</scope>
    <source>
        <strain evidence="2 3">L-25-5w-1</strain>
    </source>
</reference>